<evidence type="ECO:0000313" key="1">
    <source>
        <dbReference type="EMBL" id="EUA73468.1"/>
    </source>
</evidence>
<proteinExistence type="predicted"/>
<sequence length="42" mass="4516">MRQYRLSDRVITVLSLTVLSIPSFVLAGLLILAGLRSTTSPG</sequence>
<reference evidence="1" key="1">
    <citation type="submission" date="2014-01" db="EMBL/GenBank/DDBJ databases">
        <authorList>
            <person name="Brown-Elliot B."/>
            <person name="Wallace R."/>
            <person name="Lenaerts A."/>
            <person name="Ordway D."/>
            <person name="DeGroote M.A."/>
            <person name="Parker T."/>
            <person name="Sizemore C."/>
            <person name="Tallon L.J."/>
            <person name="Sadzewicz L.K."/>
            <person name="Sengamalay N."/>
            <person name="Fraser C.M."/>
            <person name="Hine E."/>
            <person name="Shefchek K.A."/>
            <person name="Das S.P."/>
            <person name="Tettelin H."/>
        </authorList>
    </citation>
    <scope>NUCLEOTIDE SEQUENCE [LARGE SCALE GENOMIC DNA]</scope>
    <source>
        <strain evidence="1">4042</strain>
    </source>
</reference>
<gene>
    <name evidence="1" type="ORF">I553_9624</name>
</gene>
<accession>X8E0J8</accession>
<dbReference type="EMBL" id="JAOB01000011">
    <property type="protein sequence ID" value="EUA73468.1"/>
    <property type="molecule type" value="Genomic_DNA"/>
</dbReference>
<comment type="caution">
    <text evidence="1">The sequence shown here is derived from an EMBL/GenBank/DDBJ whole genome shotgun (WGS) entry which is preliminary data.</text>
</comment>
<protein>
    <submittedName>
        <fullName evidence="1">Putative membrane protein</fullName>
    </submittedName>
</protein>
<dbReference type="PATRIC" id="fig|1299334.3.peg.1134"/>
<name>X8E0J8_MYCXE</name>
<dbReference type="AlphaFoldDB" id="X8E0J8"/>
<organism evidence="1">
    <name type="scientific">Mycobacterium xenopi 4042</name>
    <dbReference type="NCBI Taxonomy" id="1299334"/>
    <lineage>
        <taxon>Bacteria</taxon>
        <taxon>Bacillati</taxon>
        <taxon>Actinomycetota</taxon>
        <taxon>Actinomycetes</taxon>
        <taxon>Mycobacteriales</taxon>
        <taxon>Mycobacteriaceae</taxon>
        <taxon>Mycobacterium</taxon>
    </lineage>
</organism>